<dbReference type="Proteomes" id="UP000736328">
    <property type="component" value="Unassembled WGS sequence"/>
</dbReference>
<reference evidence="1" key="1">
    <citation type="submission" date="2020-07" db="EMBL/GenBank/DDBJ databases">
        <title>Huge and variable diversity of episymbiotic CPR bacteria and DPANN archaea in groundwater ecosystems.</title>
        <authorList>
            <person name="He C.Y."/>
            <person name="Keren R."/>
            <person name="Whittaker M."/>
            <person name="Farag I.F."/>
            <person name="Doudna J."/>
            <person name="Cate J.H.D."/>
            <person name="Banfield J.F."/>
        </authorList>
    </citation>
    <scope>NUCLEOTIDE SEQUENCE</scope>
    <source>
        <strain evidence="1">NC_groundwater_1520_Pr4_B-0.1um_53_5</strain>
    </source>
</reference>
<dbReference type="InterPro" id="IPR026444">
    <property type="entry name" value="Secre_tail"/>
</dbReference>
<accession>A0A933MIN0</accession>
<protein>
    <submittedName>
        <fullName evidence="1">T9SS type A sorting domain-containing protein</fullName>
    </submittedName>
</protein>
<proteinExistence type="predicted"/>
<evidence type="ECO:0000313" key="1">
    <source>
        <dbReference type="EMBL" id="MBI4727277.1"/>
    </source>
</evidence>
<evidence type="ECO:0000313" key="2">
    <source>
        <dbReference type="Proteomes" id="UP000736328"/>
    </source>
</evidence>
<organism evidence="1 2">
    <name type="scientific">candidate division TA06 bacterium</name>
    <dbReference type="NCBI Taxonomy" id="2250710"/>
    <lineage>
        <taxon>Bacteria</taxon>
        <taxon>Bacteria division TA06</taxon>
    </lineage>
</organism>
<gene>
    <name evidence="1" type="ORF">HY768_08680</name>
</gene>
<dbReference type="EMBL" id="JACQXR010000114">
    <property type="protein sequence ID" value="MBI4727277.1"/>
    <property type="molecule type" value="Genomic_DNA"/>
</dbReference>
<comment type="caution">
    <text evidence="1">The sequence shown here is derived from an EMBL/GenBank/DDBJ whole genome shotgun (WGS) entry which is preliminary data.</text>
</comment>
<dbReference type="AlphaFoldDB" id="A0A933MIN0"/>
<sequence length="384" mass="43022">MPVALDYHSIYQFAPPEPNRNVDMDQDGKLEFACSGINIYGLYGPYTTFFSLFERTGDNSFTEVWTDSFDLRYPSAVGYPGCPNYVAYDIGIGDVDGDGIDEMICMDGYQVSVFKSTGDNQYQEIHRLDLPSIAGLEHYDDVRTILCDVNQNGYAEIVLSLGNSDVVGGNYQTYIYEICGQANFGGLTAVSRDSCVRVEWSTLSQYANRGFRLWRAVGGDYGYSVVYETNDTVKLSLDTLRYSFNDSSVTAGLLYYYKVQAKALNTDSIFYGPVSVVYVGVSGQPEDRAPSFVNRLCPNAPNPFTRGTVIRYQVKDKAMVSLKVYNNNGQLVRALIDRKFREPGEYAVRWNGRNDFGHEVSAGVYYCQLNIGGWVRSGKMVKLR</sequence>
<dbReference type="InterPro" id="IPR028994">
    <property type="entry name" value="Integrin_alpha_N"/>
</dbReference>
<dbReference type="Gene3D" id="2.60.40.4070">
    <property type="match status" value="1"/>
</dbReference>
<dbReference type="NCBIfam" id="TIGR04183">
    <property type="entry name" value="Por_Secre_tail"/>
    <property type="match status" value="1"/>
</dbReference>
<dbReference type="SUPFAM" id="SSF69318">
    <property type="entry name" value="Integrin alpha N-terminal domain"/>
    <property type="match status" value="1"/>
</dbReference>
<name>A0A933MIN0_UNCT6</name>
<dbReference type="Gene3D" id="2.60.40.10">
    <property type="entry name" value="Immunoglobulins"/>
    <property type="match status" value="1"/>
</dbReference>
<dbReference type="InterPro" id="IPR013783">
    <property type="entry name" value="Ig-like_fold"/>
</dbReference>